<feature type="non-terminal residue" evidence="2">
    <location>
        <position position="242"/>
    </location>
</feature>
<evidence type="ECO:0000256" key="1">
    <source>
        <dbReference type="SAM" id="MobiDB-lite"/>
    </source>
</evidence>
<feature type="compositionally biased region" description="Basic and acidic residues" evidence="1">
    <location>
        <begin position="205"/>
        <end position="214"/>
    </location>
</feature>
<evidence type="ECO:0000313" key="2">
    <source>
        <dbReference type="EMBL" id="CAA9565770.1"/>
    </source>
</evidence>
<reference evidence="2" key="1">
    <citation type="submission" date="2020-02" db="EMBL/GenBank/DDBJ databases">
        <authorList>
            <person name="Meier V. D."/>
        </authorList>
    </citation>
    <scope>NUCLEOTIDE SEQUENCE</scope>
    <source>
        <strain evidence="2">AVDCRST_MAG73</strain>
    </source>
</reference>
<organism evidence="2">
    <name type="scientific">uncultured Thermomicrobiales bacterium</name>
    <dbReference type="NCBI Taxonomy" id="1645740"/>
    <lineage>
        <taxon>Bacteria</taxon>
        <taxon>Pseudomonadati</taxon>
        <taxon>Thermomicrobiota</taxon>
        <taxon>Thermomicrobia</taxon>
        <taxon>Thermomicrobiales</taxon>
        <taxon>environmental samples</taxon>
    </lineage>
</organism>
<dbReference type="EMBL" id="CADCWE010000267">
    <property type="protein sequence ID" value="CAA9565770.1"/>
    <property type="molecule type" value="Genomic_DNA"/>
</dbReference>
<name>A0A6J4V0Q8_9BACT</name>
<feature type="region of interest" description="Disordered" evidence="1">
    <location>
        <begin position="1"/>
        <end position="101"/>
    </location>
</feature>
<feature type="compositionally biased region" description="Basic residues" evidence="1">
    <location>
        <begin position="33"/>
        <end position="46"/>
    </location>
</feature>
<feature type="non-terminal residue" evidence="2">
    <location>
        <position position="1"/>
    </location>
</feature>
<gene>
    <name evidence="2" type="ORF">AVDCRST_MAG73-4142</name>
</gene>
<feature type="region of interest" description="Disordered" evidence="1">
    <location>
        <begin position="136"/>
        <end position="242"/>
    </location>
</feature>
<feature type="compositionally biased region" description="Gly residues" evidence="1">
    <location>
        <begin position="215"/>
        <end position="225"/>
    </location>
</feature>
<accession>A0A6J4V0Q8</accession>
<protein>
    <submittedName>
        <fullName evidence="2">Uncharacterized protein</fullName>
    </submittedName>
</protein>
<proteinExistence type="predicted"/>
<sequence length="242" mass="27644">GPARDLPARPRHPPTWDVPNGGSPSRGATPDRGRRRLRRRRVRGRRPNPAAQRPTQFLRLPFPRCWPDRRGGVHRPGRPGRWDRALHRVRQRRPGFPDRTRRDGRRIFLGYHPDLHQSGWWGGLCGSGVVLRRYRRRGGRRKSSGCPGGGGGRRRVDRRRPRDHDRRTVPVRRRVAPVWPTGRLLLGHGPGGDPGRRRQRGGHGFRRDRGRGDRGSWGGCPGHTGAGRRLRRGPVPGTRPWL</sequence>
<dbReference type="AlphaFoldDB" id="A0A6J4V0Q8"/>